<dbReference type="PROSITE" id="PS51257">
    <property type="entry name" value="PROKAR_LIPOPROTEIN"/>
    <property type="match status" value="1"/>
</dbReference>
<accession>A0A2M4DD75</accession>
<organism evidence="2">
    <name type="scientific">Anopheles darlingi</name>
    <name type="common">Mosquito</name>
    <dbReference type="NCBI Taxonomy" id="43151"/>
    <lineage>
        <taxon>Eukaryota</taxon>
        <taxon>Metazoa</taxon>
        <taxon>Ecdysozoa</taxon>
        <taxon>Arthropoda</taxon>
        <taxon>Hexapoda</taxon>
        <taxon>Insecta</taxon>
        <taxon>Pterygota</taxon>
        <taxon>Neoptera</taxon>
        <taxon>Endopterygota</taxon>
        <taxon>Diptera</taxon>
        <taxon>Nematocera</taxon>
        <taxon>Culicoidea</taxon>
        <taxon>Culicidae</taxon>
        <taxon>Anophelinae</taxon>
        <taxon>Anopheles</taxon>
    </lineage>
</organism>
<reference evidence="2" key="1">
    <citation type="submission" date="2018-01" db="EMBL/GenBank/DDBJ databases">
        <title>An insight into the sialome of Amazonian anophelines.</title>
        <authorList>
            <person name="Ribeiro J.M."/>
            <person name="Scarpassa V."/>
            <person name="Calvo E."/>
        </authorList>
    </citation>
    <scope>NUCLEOTIDE SEQUENCE</scope>
</reference>
<keyword evidence="1" id="KW-0812">Transmembrane</keyword>
<evidence type="ECO:0000313" key="2">
    <source>
        <dbReference type="EMBL" id="MBW75048.1"/>
    </source>
</evidence>
<proteinExistence type="predicted"/>
<evidence type="ECO:0000256" key="1">
    <source>
        <dbReference type="SAM" id="Phobius"/>
    </source>
</evidence>
<dbReference type="AlphaFoldDB" id="A0A2M4DD75"/>
<protein>
    <submittedName>
        <fullName evidence="2">Uncharacterized protein</fullName>
    </submittedName>
</protein>
<feature type="transmembrane region" description="Helical" evidence="1">
    <location>
        <begin position="12"/>
        <end position="39"/>
    </location>
</feature>
<keyword evidence="1" id="KW-1133">Transmembrane helix</keyword>
<sequence length="99" mass="11047">MPRTFAPHNRYLGDAMLTLLSGLAGACSDFLFLGFYFSFFPDDLDLPPPTPHNTRRVRVRSIDSDGYTTAPSKYCSTGRTYSGCASKSNEQHFLCRAKL</sequence>
<keyword evidence="1" id="KW-0472">Membrane</keyword>
<dbReference type="EMBL" id="GGFL01010870">
    <property type="protein sequence ID" value="MBW75048.1"/>
    <property type="molecule type" value="Transcribed_RNA"/>
</dbReference>
<name>A0A2M4DD75_ANODA</name>